<comment type="subcellular location">
    <subcellularLocation>
        <location evidence="1">Membrane</location>
        <topology evidence="1">Multi-pass membrane protein</topology>
    </subcellularLocation>
</comment>
<dbReference type="Pfam" id="PF10317">
    <property type="entry name" value="7TM_GPCR_Srd"/>
    <property type="match status" value="1"/>
</dbReference>
<reference evidence="7" key="1">
    <citation type="submission" date="2023-06" db="EMBL/GenBank/DDBJ databases">
        <authorList>
            <person name="Delattre M."/>
        </authorList>
    </citation>
    <scope>NUCLEOTIDE SEQUENCE</scope>
    <source>
        <strain evidence="7">AF72</strain>
    </source>
</reference>
<feature type="transmembrane region" description="Helical" evidence="6">
    <location>
        <begin position="264"/>
        <end position="286"/>
    </location>
</feature>
<evidence type="ECO:0000313" key="8">
    <source>
        <dbReference type="Proteomes" id="UP001177023"/>
    </source>
</evidence>
<evidence type="ECO:0000313" key="7">
    <source>
        <dbReference type="EMBL" id="CAJ0582849.1"/>
    </source>
</evidence>
<evidence type="ECO:0000256" key="3">
    <source>
        <dbReference type="ARBA" id="ARBA00022692"/>
    </source>
</evidence>
<evidence type="ECO:0000256" key="5">
    <source>
        <dbReference type="ARBA" id="ARBA00023136"/>
    </source>
</evidence>
<dbReference type="SUPFAM" id="SSF81321">
    <property type="entry name" value="Family A G protein-coupled receptor-like"/>
    <property type="match status" value="1"/>
</dbReference>
<dbReference type="PANTHER" id="PTHR22945:SF40">
    <property type="entry name" value="SERPENTINE RECEPTOR, CLASS D (DELTA)-RELATED"/>
    <property type="match status" value="1"/>
</dbReference>
<feature type="transmembrane region" description="Helical" evidence="6">
    <location>
        <begin position="93"/>
        <end position="114"/>
    </location>
</feature>
<feature type="transmembrane region" description="Helical" evidence="6">
    <location>
        <begin position="229"/>
        <end position="252"/>
    </location>
</feature>
<accession>A0AA36DAQ1</accession>
<sequence>MSNDWLWFQLYYYIIYLLAVLAKGMLLYTMWKAPGFCAKSCRIVFLNTLIADFLICTNLVLLVPRRMPAGDSIVLFAYGVCSAVPGMCEFLNVLWFVLLADGLMAITVSFFYRYFVLYHRTFEPKWSFVLCVAPYLIGIPFLIIGPNLSVTGAELTQIAVRENIEIPVGTVNFGYSTFLTPPLLLLHTYALYLTPVHCILMFWFRYKVNKYLDKSWALSRQTLSKHRALVKVLTIQMCMPLVHMLNIIIYILEQTSVLKLAYFDLAFVMIIHLCAASGGFVSLAIIRPYRKEVVRLFHRITTNSSHVSSISDHSLPPIKTPL</sequence>
<keyword evidence="5 6" id="KW-0472">Membrane</keyword>
<keyword evidence="8" id="KW-1185">Reference proteome</keyword>
<evidence type="ECO:0000256" key="4">
    <source>
        <dbReference type="ARBA" id="ARBA00022989"/>
    </source>
</evidence>
<protein>
    <submittedName>
        <fullName evidence="7">Uncharacterized protein</fullName>
    </submittedName>
</protein>
<keyword evidence="4 6" id="KW-1133">Transmembrane helix</keyword>
<dbReference type="AlphaFoldDB" id="A0AA36DAQ1"/>
<comment type="caution">
    <text evidence="7">The sequence shown here is derived from an EMBL/GenBank/DDBJ whole genome shotgun (WGS) entry which is preliminary data.</text>
</comment>
<organism evidence="7 8">
    <name type="scientific">Mesorhabditis spiculigera</name>
    <dbReference type="NCBI Taxonomy" id="96644"/>
    <lineage>
        <taxon>Eukaryota</taxon>
        <taxon>Metazoa</taxon>
        <taxon>Ecdysozoa</taxon>
        <taxon>Nematoda</taxon>
        <taxon>Chromadorea</taxon>
        <taxon>Rhabditida</taxon>
        <taxon>Rhabditina</taxon>
        <taxon>Rhabditomorpha</taxon>
        <taxon>Rhabditoidea</taxon>
        <taxon>Rhabditidae</taxon>
        <taxon>Mesorhabditinae</taxon>
        <taxon>Mesorhabditis</taxon>
    </lineage>
</organism>
<keyword evidence="3 6" id="KW-0812">Transmembrane</keyword>
<dbReference type="InterPro" id="IPR019421">
    <property type="entry name" value="7TM_GPCR_serpentine_rcpt_Srd"/>
</dbReference>
<dbReference type="GO" id="GO:0016020">
    <property type="term" value="C:membrane"/>
    <property type="evidence" value="ECO:0007669"/>
    <property type="project" value="UniProtKB-SubCell"/>
</dbReference>
<feature type="transmembrane region" description="Helical" evidence="6">
    <location>
        <begin position="43"/>
        <end position="63"/>
    </location>
</feature>
<dbReference type="InterPro" id="IPR050920">
    <property type="entry name" value="Nematode_rcpt-like_delta"/>
</dbReference>
<feature type="non-terminal residue" evidence="7">
    <location>
        <position position="1"/>
    </location>
</feature>
<proteinExistence type="inferred from homology"/>
<evidence type="ECO:0000256" key="2">
    <source>
        <dbReference type="ARBA" id="ARBA00009166"/>
    </source>
</evidence>
<name>A0AA36DAQ1_9BILA</name>
<dbReference type="Proteomes" id="UP001177023">
    <property type="component" value="Unassembled WGS sequence"/>
</dbReference>
<comment type="similarity">
    <text evidence="2">Belongs to the nematode receptor-like protein srd family.</text>
</comment>
<evidence type="ECO:0000256" key="6">
    <source>
        <dbReference type="SAM" id="Phobius"/>
    </source>
</evidence>
<feature type="transmembrane region" description="Helical" evidence="6">
    <location>
        <begin position="12"/>
        <end position="31"/>
    </location>
</feature>
<feature type="transmembrane region" description="Helical" evidence="6">
    <location>
        <begin position="126"/>
        <end position="145"/>
    </location>
</feature>
<evidence type="ECO:0000256" key="1">
    <source>
        <dbReference type="ARBA" id="ARBA00004141"/>
    </source>
</evidence>
<dbReference type="EMBL" id="CATQJA010002664">
    <property type="protein sequence ID" value="CAJ0582849.1"/>
    <property type="molecule type" value="Genomic_DNA"/>
</dbReference>
<dbReference type="PANTHER" id="PTHR22945">
    <property type="entry name" value="SERPENTINE RECEPTOR, CLASS D DELTA"/>
    <property type="match status" value="1"/>
</dbReference>
<feature type="transmembrane region" description="Helical" evidence="6">
    <location>
        <begin position="189"/>
        <end position="208"/>
    </location>
</feature>
<gene>
    <name evidence="7" type="ORF">MSPICULIGERA_LOCUS20979</name>
</gene>